<dbReference type="Proteomes" id="UP000435802">
    <property type="component" value="Unassembled WGS sequence"/>
</dbReference>
<dbReference type="SUPFAM" id="SSF53474">
    <property type="entry name" value="alpha/beta-Hydrolases"/>
    <property type="match status" value="2"/>
</dbReference>
<organism evidence="3 4">
    <name type="scientific">Shinella kummerowiae</name>
    <dbReference type="NCBI Taxonomy" id="417745"/>
    <lineage>
        <taxon>Bacteria</taxon>
        <taxon>Pseudomonadati</taxon>
        <taxon>Pseudomonadota</taxon>
        <taxon>Alphaproteobacteria</taxon>
        <taxon>Hyphomicrobiales</taxon>
        <taxon>Rhizobiaceae</taxon>
        <taxon>Shinella</taxon>
    </lineage>
</organism>
<keyword evidence="4" id="KW-1185">Reference proteome</keyword>
<feature type="domain" description="Bacterial virulence" evidence="2">
    <location>
        <begin position="261"/>
        <end position="451"/>
    </location>
</feature>
<gene>
    <name evidence="3" type="ORF">GR138_24455</name>
</gene>
<dbReference type="Gene3D" id="3.40.50.1820">
    <property type="entry name" value="alpha/beta hydrolase"/>
    <property type="match status" value="2"/>
</dbReference>
<feature type="chain" id="PRO_5027060861" evidence="1">
    <location>
        <begin position="23"/>
        <end position="455"/>
    </location>
</feature>
<evidence type="ECO:0000259" key="2">
    <source>
        <dbReference type="Pfam" id="PF06057"/>
    </source>
</evidence>
<protein>
    <submittedName>
        <fullName evidence="3">Virulence factor family protein</fullName>
    </submittedName>
</protein>
<sequence length="455" mass="47636">MKVFYRLATLGLLACSLLPAAAQEKPQAFSTGMIPADHILMPDGTPGASVFLISDAAGWGSDEEKMAAGLVAKGAAVIGIDFPTYLKTLQADVGDCVYMVSDVEALAHQVQRAGGATRYNPPVLAGIGDGGALALAMIAQSPAATIGEAIAVDPAAGIPLDKVLCTPASKMKADGRTVYSLVDGPLPAPVTVFFTSLADEAGRDHVTALKQAHPDIDVEEETVSATDALGQVLADRIDAAGDTETPLGLPLTILKATPAFDTMAVVYSGDGGWRDIDKQVAGALQQRGIPVVGVDSLRYFWSERKPQETADDLTRIIDAFRKEWNVRHVLLVGYSFGADVLPATYNLLSAEDQARVPQLTLMALSHQVDYEVSVAGWLGVASAGAAGDPVADIAKIDAGRVQCIYGTAEGDDPCPTLTSSGVQSIGIEGGHHFDGDYEALADRIIEGLKARLREK</sequence>
<comment type="caution">
    <text evidence="3">The sequence shown here is derived from an EMBL/GenBank/DDBJ whole genome shotgun (WGS) entry which is preliminary data.</text>
</comment>
<accession>A0A6N8SHU3</accession>
<dbReference type="InterPro" id="IPR029058">
    <property type="entry name" value="AB_hydrolase_fold"/>
</dbReference>
<dbReference type="OrthoDB" id="9807916at2"/>
<feature type="signal peptide" evidence="1">
    <location>
        <begin position="1"/>
        <end position="22"/>
    </location>
</feature>
<evidence type="ECO:0000313" key="3">
    <source>
        <dbReference type="EMBL" id="MXN48369.1"/>
    </source>
</evidence>
<dbReference type="InterPro" id="IPR010333">
    <property type="entry name" value="VirJ"/>
</dbReference>
<evidence type="ECO:0000313" key="4">
    <source>
        <dbReference type="Proteomes" id="UP000435802"/>
    </source>
</evidence>
<proteinExistence type="predicted"/>
<dbReference type="AlphaFoldDB" id="A0A6N8SHU3"/>
<evidence type="ECO:0000256" key="1">
    <source>
        <dbReference type="SAM" id="SignalP"/>
    </source>
</evidence>
<dbReference type="RefSeq" id="WP_160861863.1">
    <property type="nucleotide sequence ID" value="NZ_WUMK01000010.1"/>
</dbReference>
<dbReference type="EMBL" id="WUMK01000010">
    <property type="protein sequence ID" value="MXN48369.1"/>
    <property type="molecule type" value="Genomic_DNA"/>
</dbReference>
<name>A0A6N8SHU3_9HYPH</name>
<reference evidence="3 4" key="1">
    <citation type="submission" date="2019-12" db="EMBL/GenBank/DDBJ databases">
        <title>Shinella kummerowiae sp. nov., a symbiotic bacterium isolated from root nodules of the herbal legume Kummerowia stipulacea.</title>
        <authorList>
            <person name="Gao J."/>
        </authorList>
    </citation>
    <scope>NUCLEOTIDE SEQUENCE [LARGE SCALE GENOMIC DNA]</scope>
    <source>
        <strain evidence="3 4">CCBAU 25048</strain>
    </source>
</reference>
<keyword evidence="1" id="KW-0732">Signal</keyword>
<dbReference type="Pfam" id="PF06057">
    <property type="entry name" value="VirJ"/>
    <property type="match status" value="1"/>
</dbReference>
<dbReference type="InterPro" id="IPR011225">
    <property type="entry name" value="IV_sec_VirJ"/>
</dbReference>
<dbReference type="PIRSF" id="PIRSF029063">
    <property type="entry name" value="IV_sec_VirJ"/>
    <property type="match status" value="1"/>
</dbReference>